<proteinExistence type="predicted"/>
<evidence type="ECO:0008006" key="3">
    <source>
        <dbReference type="Google" id="ProtNLM"/>
    </source>
</evidence>
<evidence type="ECO:0000313" key="2">
    <source>
        <dbReference type="Proteomes" id="UP000541185"/>
    </source>
</evidence>
<dbReference type="InterPro" id="IPR027434">
    <property type="entry name" value="Homing_endonucl"/>
</dbReference>
<comment type="caution">
    <text evidence="1">The sequence shown here is derived from an EMBL/GenBank/DDBJ whole genome shotgun (WGS) entry which is preliminary data.</text>
</comment>
<keyword evidence="2" id="KW-1185">Reference proteome</keyword>
<dbReference type="Proteomes" id="UP000541185">
    <property type="component" value="Unassembled WGS sequence"/>
</dbReference>
<accession>A0A848HEY0</accession>
<dbReference type="RefSeq" id="WP_169422338.1">
    <property type="nucleotide sequence ID" value="NZ_JABBFX010000004.1"/>
</dbReference>
<reference evidence="1 2" key="1">
    <citation type="submission" date="2020-04" db="EMBL/GenBank/DDBJ databases">
        <title>Ramlibacter sp. G-1-2-2 isolated from soil.</title>
        <authorList>
            <person name="Dahal R.H."/>
        </authorList>
    </citation>
    <scope>NUCLEOTIDE SEQUENCE [LARGE SCALE GENOMIC DNA]</scope>
    <source>
        <strain evidence="1 2">G-1-2-2</strain>
    </source>
</reference>
<gene>
    <name evidence="1" type="ORF">HHL11_30000</name>
</gene>
<dbReference type="AlphaFoldDB" id="A0A848HEY0"/>
<protein>
    <recommendedName>
        <fullName evidence="3">Homing endonuclease LAGLIDADG domain-containing protein</fullName>
    </recommendedName>
</protein>
<dbReference type="EMBL" id="JABBFX010000004">
    <property type="protein sequence ID" value="NML48019.1"/>
    <property type="molecule type" value="Genomic_DNA"/>
</dbReference>
<sequence length="215" mass="24277">MKLATASATPPTVSTAARLDMHPMNLDGTAYGVSQARSAASTVDEMLATVGKLKKPFLMSPYSKCTTPNEADIGWAAGILDGEGCIHIARQKFGKKSGRRPVYRLRVQIAQTSRTLLEEFEWVVGICGTIAEPPVTKKQRRRCYSLIYDGLSAYAVMERLVEHLRRKRVHVVEAKNFRRECAIHVHPGPHGHSKDIWKRREWYYNRMRALNRGEA</sequence>
<evidence type="ECO:0000313" key="1">
    <source>
        <dbReference type="EMBL" id="NML48019.1"/>
    </source>
</evidence>
<name>A0A848HEY0_9BURK</name>
<dbReference type="Gene3D" id="3.10.28.10">
    <property type="entry name" value="Homing endonucleases"/>
    <property type="match status" value="1"/>
</dbReference>
<organism evidence="1 2">
    <name type="scientific">Ramlibacter agri</name>
    <dbReference type="NCBI Taxonomy" id="2728837"/>
    <lineage>
        <taxon>Bacteria</taxon>
        <taxon>Pseudomonadati</taxon>
        <taxon>Pseudomonadota</taxon>
        <taxon>Betaproteobacteria</taxon>
        <taxon>Burkholderiales</taxon>
        <taxon>Comamonadaceae</taxon>
        <taxon>Ramlibacter</taxon>
    </lineage>
</organism>
<dbReference type="SUPFAM" id="SSF55608">
    <property type="entry name" value="Homing endonucleases"/>
    <property type="match status" value="1"/>
</dbReference>